<reference evidence="3" key="1">
    <citation type="journal article" date="2014" name="Proc. Natl. Acad. Sci. U.S.A.">
        <title>Extensive sampling of basidiomycete genomes demonstrates inadequacy of the white-rot/brown-rot paradigm for wood decay fungi.</title>
        <authorList>
            <person name="Riley R."/>
            <person name="Salamov A.A."/>
            <person name="Brown D.W."/>
            <person name="Nagy L.G."/>
            <person name="Floudas D."/>
            <person name="Held B.W."/>
            <person name="Levasseur A."/>
            <person name="Lombard V."/>
            <person name="Morin E."/>
            <person name="Otillar R."/>
            <person name="Lindquist E.A."/>
            <person name="Sun H."/>
            <person name="LaButti K.M."/>
            <person name="Schmutz J."/>
            <person name="Jabbour D."/>
            <person name="Luo H."/>
            <person name="Baker S.E."/>
            <person name="Pisabarro A.G."/>
            <person name="Walton J.D."/>
            <person name="Blanchette R.A."/>
            <person name="Henrissat B."/>
            <person name="Martin F."/>
            <person name="Cullen D."/>
            <person name="Hibbett D.S."/>
            <person name="Grigoriev I.V."/>
        </authorList>
    </citation>
    <scope>NUCLEOTIDE SEQUENCE [LARGE SCALE GENOMIC DNA]</scope>
    <source>
        <strain evidence="3">FD-172 SS1</strain>
    </source>
</reference>
<proteinExistence type="predicted"/>
<evidence type="ECO:0000313" key="3">
    <source>
        <dbReference type="Proteomes" id="UP000027195"/>
    </source>
</evidence>
<dbReference type="InParanoid" id="A0A067MLB2"/>
<sequence length="236" mass="25892">MYAFVQVCPCGPWAPAYKKIGLARKAPGDFPLSSPAHTCIHLFSTPTVLMRLTLDQNAFRIPDYARATRSPLHLSVHPTSSSCVGATHSLVAAFPSSTPLLGRSFPPSCTLSPYSPRRARYPRLRCSTRSPRASPGPPPPHRNPIQDFKRSRASRSSQTKRRLQMPSPSSSTTLKKLSRVDTWLQEIGLTLVASSIILSTVLQRMEWHCAISTRSARESQDLSSISSSNSSSTFSV</sequence>
<evidence type="ECO:0000313" key="2">
    <source>
        <dbReference type="EMBL" id="KDQ12682.1"/>
    </source>
</evidence>
<feature type="compositionally biased region" description="Low complexity" evidence="1">
    <location>
        <begin position="124"/>
        <end position="133"/>
    </location>
</feature>
<evidence type="ECO:0000256" key="1">
    <source>
        <dbReference type="SAM" id="MobiDB-lite"/>
    </source>
</evidence>
<feature type="compositionally biased region" description="Low complexity" evidence="1">
    <location>
        <begin position="166"/>
        <end position="175"/>
    </location>
</feature>
<feature type="region of interest" description="Disordered" evidence="1">
    <location>
        <begin position="120"/>
        <end position="175"/>
    </location>
</feature>
<dbReference type="EMBL" id="KL198048">
    <property type="protein sequence ID" value="KDQ12682.1"/>
    <property type="molecule type" value="Genomic_DNA"/>
</dbReference>
<name>A0A067MLB2_BOTB1</name>
<organism evidence="2 3">
    <name type="scientific">Botryobasidium botryosum (strain FD-172 SS1)</name>
    <dbReference type="NCBI Taxonomy" id="930990"/>
    <lineage>
        <taxon>Eukaryota</taxon>
        <taxon>Fungi</taxon>
        <taxon>Dikarya</taxon>
        <taxon>Basidiomycota</taxon>
        <taxon>Agaricomycotina</taxon>
        <taxon>Agaricomycetes</taxon>
        <taxon>Cantharellales</taxon>
        <taxon>Botryobasidiaceae</taxon>
        <taxon>Botryobasidium</taxon>
    </lineage>
</organism>
<protein>
    <submittedName>
        <fullName evidence="2">Uncharacterized protein</fullName>
    </submittedName>
</protein>
<dbReference type="Proteomes" id="UP000027195">
    <property type="component" value="Unassembled WGS sequence"/>
</dbReference>
<accession>A0A067MLB2</accession>
<gene>
    <name evidence="2" type="ORF">BOTBODRAFT_407436</name>
</gene>
<dbReference type="AlphaFoldDB" id="A0A067MLB2"/>
<dbReference type="HOGENOM" id="CLU_1175240_0_0_1"/>
<keyword evidence="3" id="KW-1185">Reference proteome</keyword>